<dbReference type="OrthoDB" id="9772630at2"/>
<dbReference type="Pfam" id="PF03323">
    <property type="entry name" value="GerA"/>
    <property type="match status" value="1"/>
</dbReference>
<organism evidence="6 7">
    <name type="scientific">Alkalicoccobacillus porphyridii</name>
    <dbReference type="NCBI Taxonomy" id="2597270"/>
    <lineage>
        <taxon>Bacteria</taxon>
        <taxon>Bacillati</taxon>
        <taxon>Bacillota</taxon>
        <taxon>Bacilli</taxon>
        <taxon>Bacillales</taxon>
        <taxon>Bacillaceae</taxon>
        <taxon>Alkalicoccobacillus</taxon>
    </lineage>
</organism>
<accession>A0A554A058</accession>
<protein>
    <submittedName>
        <fullName evidence="6">Spore germination protein</fullName>
    </submittedName>
</protein>
<dbReference type="GO" id="GO:0005886">
    <property type="term" value="C:plasma membrane"/>
    <property type="evidence" value="ECO:0007669"/>
    <property type="project" value="UniProtKB-SubCell"/>
</dbReference>
<keyword evidence="3 4" id="KW-0472">Membrane</keyword>
<comment type="similarity">
    <text evidence="2 4">Belongs to the GerABKA family.</text>
</comment>
<feature type="transmembrane region" description="Helical" evidence="5">
    <location>
        <begin position="433"/>
        <end position="458"/>
    </location>
</feature>
<feature type="transmembrane region" description="Helical" evidence="5">
    <location>
        <begin position="310"/>
        <end position="332"/>
    </location>
</feature>
<dbReference type="Proteomes" id="UP000318521">
    <property type="component" value="Unassembled WGS sequence"/>
</dbReference>
<evidence type="ECO:0000313" key="7">
    <source>
        <dbReference type="Proteomes" id="UP000318521"/>
    </source>
</evidence>
<keyword evidence="5" id="KW-0812">Transmembrane</keyword>
<dbReference type="InterPro" id="IPR050768">
    <property type="entry name" value="UPF0353/GerABKA_families"/>
</dbReference>
<dbReference type="PANTHER" id="PTHR22550:SF5">
    <property type="entry name" value="LEUCINE ZIPPER PROTEIN 4"/>
    <property type="match status" value="1"/>
</dbReference>
<gene>
    <name evidence="6" type="ORF">FN960_08595</name>
</gene>
<feature type="transmembrane region" description="Helical" evidence="5">
    <location>
        <begin position="402"/>
        <end position="421"/>
    </location>
</feature>
<name>A0A554A058_9BACI</name>
<reference evidence="6 7" key="1">
    <citation type="submission" date="2019-07" db="EMBL/GenBank/DDBJ databases">
        <authorList>
            <person name="Park Y.J."/>
            <person name="Jeong S.E."/>
            <person name="Jung H.S."/>
        </authorList>
    </citation>
    <scope>NUCLEOTIDE SEQUENCE [LARGE SCALE GENOMIC DNA]</scope>
    <source>
        <strain evidence="7">P16(2019)</strain>
    </source>
</reference>
<dbReference type="EMBL" id="VLXZ01000004">
    <property type="protein sequence ID" value="TSB47065.1"/>
    <property type="molecule type" value="Genomic_DNA"/>
</dbReference>
<evidence type="ECO:0000313" key="6">
    <source>
        <dbReference type="EMBL" id="TSB47065.1"/>
    </source>
</evidence>
<keyword evidence="7" id="KW-1185">Reference proteome</keyword>
<comment type="subcellular location">
    <subcellularLocation>
        <location evidence="4">Cell membrane</location>
    </subcellularLocation>
    <subcellularLocation>
        <location evidence="1">Membrane</location>
        <topology evidence="1">Multi-pass membrane protein</topology>
    </subcellularLocation>
</comment>
<dbReference type="AlphaFoldDB" id="A0A554A058"/>
<dbReference type="GO" id="GO:0009847">
    <property type="term" value="P:spore germination"/>
    <property type="evidence" value="ECO:0007669"/>
    <property type="project" value="UniProtKB-UniRule"/>
</dbReference>
<evidence type="ECO:0000256" key="4">
    <source>
        <dbReference type="PIRNR" id="PIRNR005690"/>
    </source>
</evidence>
<comment type="caution">
    <text evidence="6">The sequence shown here is derived from an EMBL/GenBank/DDBJ whole genome shotgun (WGS) entry which is preliminary data.</text>
</comment>
<evidence type="ECO:0000256" key="2">
    <source>
        <dbReference type="ARBA" id="ARBA00005278"/>
    </source>
</evidence>
<dbReference type="PIRSF" id="PIRSF005690">
    <property type="entry name" value="GerBA"/>
    <property type="match status" value="1"/>
</dbReference>
<evidence type="ECO:0000256" key="5">
    <source>
        <dbReference type="SAM" id="Phobius"/>
    </source>
</evidence>
<proteinExistence type="inferred from homology"/>
<dbReference type="PANTHER" id="PTHR22550">
    <property type="entry name" value="SPORE GERMINATION PROTEIN"/>
    <property type="match status" value="1"/>
</dbReference>
<sequence length="497" mass="56726">MNNLMPQEHTTYISMCRKEKRMAEILEFQSDFDYNKQLFSTFFSNQSDYGHRDVYITELSKNCTLCFLKSRTDFATLMQFMNKLEKVTPSLFQSSSEEEVILHTLETLSYQSTFSFDDAISFIFEGKSVLILENHAQVFILDTANTIKRSIEDSSSEKVIRGPKLAFIESIKDNIGILRQLTRDQNIIVKDHKLNVQSNEKLVQYVYNQKLIKDELLEELESRLSKIKTSNLEDSGMLEELIEDHPMSPFPQIQNTERPDRVIAALNEGRVALFIDGSPFALIVPSTFDMLLQSPDDYYERWIAGSFLRVLRYLSILITLFLSAFYISLVSFSQGLLPTELAITISGTRQNVPFPPFIEAIIMEITIELLREAGIRLPTPLGQTIGLVGGVIIGQAAVEANLVSSLMVIIIALTTITSFTVPQYSFGLSFRMLRFVAMISAAIFGLFGTVCFFIWMSIHLSNLKSFGTTYFSLQFSYSRKKFLDLFFRLPKRIRSAQ</sequence>
<dbReference type="InterPro" id="IPR004995">
    <property type="entry name" value="Spore_Ger"/>
</dbReference>
<keyword evidence="5" id="KW-1133">Transmembrane helix</keyword>
<evidence type="ECO:0000256" key="1">
    <source>
        <dbReference type="ARBA" id="ARBA00004141"/>
    </source>
</evidence>
<evidence type="ECO:0000256" key="3">
    <source>
        <dbReference type="ARBA" id="ARBA00023136"/>
    </source>
</evidence>